<dbReference type="PROSITE" id="PS50181">
    <property type="entry name" value="FBOX"/>
    <property type="match status" value="1"/>
</dbReference>
<dbReference type="Pfam" id="PF00646">
    <property type="entry name" value="F-box"/>
    <property type="match status" value="1"/>
</dbReference>
<feature type="domain" description="F-box" evidence="1">
    <location>
        <begin position="3"/>
        <end position="39"/>
    </location>
</feature>
<dbReference type="CDD" id="cd22160">
    <property type="entry name" value="F-box_AtFBL13-like"/>
    <property type="match status" value="1"/>
</dbReference>
<dbReference type="PANTHER" id="PTHR31900:SF33">
    <property type="entry name" value="PROTEIN WITH RNI-LIKE_FBD-LIKE DOMAIN"/>
    <property type="match status" value="1"/>
</dbReference>
<dbReference type="EMBL" id="JAAMPC010000007">
    <property type="protein sequence ID" value="KAG2302266.1"/>
    <property type="molecule type" value="Genomic_DNA"/>
</dbReference>
<dbReference type="Proteomes" id="UP000886595">
    <property type="component" value="Unassembled WGS sequence"/>
</dbReference>
<dbReference type="SUPFAM" id="SSF52047">
    <property type="entry name" value="RNI-like"/>
    <property type="match status" value="1"/>
</dbReference>
<dbReference type="InterPro" id="IPR001810">
    <property type="entry name" value="F-box_dom"/>
</dbReference>
<sequence>MCCDRISELPDSLLTHILSYLPTKDSVKTSVLSKRWEFLWLKVSGLDLNTMDFLPYGEALLSFMDRFLDFNRGSCLQTFKMKYCRYTEIGYDSSIRLVEWIPELVHRRLQHLVLENRDVPRRLDIMPDCIYMSKTLVSLKLVLVGLKELKFAVSLPCLKILHLENNYFRHDNYLCYKEYVSDEGRSIIENLISGSPVLENVTLEAFIKDLIDWTNVPQCLSSTLEYVRIGVNIMRYKAGIKLVNYFLENSAVLKKLTLSCKNSLTDKREAESYKKLLTSTKLSPRCQVLVD</sequence>
<reference evidence="2 3" key="1">
    <citation type="submission" date="2020-02" db="EMBL/GenBank/DDBJ databases">
        <authorList>
            <person name="Ma Q."/>
            <person name="Huang Y."/>
            <person name="Song X."/>
            <person name="Pei D."/>
        </authorList>
    </citation>
    <scope>NUCLEOTIDE SEQUENCE [LARGE SCALE GENOMIC DNA]</scope>
    <source>
        <strain evidence="2">Sxm20200214</strain>
        <tissue evidence="2">Leaf</tissue>
    </source>
</reference>
<gene>
    <name evidence="2" type="ORF">Bca52824_030917</name>
</gene>
<evidence type="ECO:0000313" key="2">
    <source>
        <dbReference type="EMBL" id="KAG2302266.1"/>
    </source>
</evidence>
<dbReference type="Pfam" id="PF08387">
    <property type="entry name" value="FBD"/>
    <property type="match status" value="1"/>
</dbReference>
<dbReference type="SMART" id="SM00579">
    <property type="entry name" value="FBD"/>
    <property type="match status" value="1"/>
</dbReference>
<comment type="caution">
    <text evidence="2">The sequence shown here is derived from an EMBL/GenBank/DDBJ whole genome shotgun (WGS) entry which is preliminary data.</text>
</comment>
<dbReference type="SUPFAM" id="SSF81383">
    <property type="entry name" value="F-box domain"/>
    <property type="match status" value="1"/>
</dbReference>
<accession>A0A8X7V637</accession>
<dbReference type="PANTHER" id="PTHR31900">
    <property type="entry name" value="F-BOX/RNI SUPERFAMILY PROTEIN-RELATED"/>
    <property type="match status" value="1"/>
</dbReference>
<dbReference type="InterPro" id="IPR006566">
    <property type="entry name" value="FBD"/>
</dbReference>
<dbReference type="InterPro" id="IPR036047">
    <property type="entry name" value="F-box-like_dom_sf"/>
</dbReference>
<evidence type="ECO:0000259" key="1">
    <source>
        <dbReference type="PROSITE" id="PS50181"/>
    </source>
</evidence>
<dbReference type="AlphaFoldDB" id="A0A8X7V637"/>
<evidence type="ECO:0000313" key="3">
    <source>
        <dbReference type="Proteomes" id="UP000886595"/>
    </source>
</evidence>
<proteinExistence type="predicted"/>
<dbReference type="InterPro" id="IPR050232">
    <property type="entry name" value="FBL13/AtMIF1-like"/>
</dbReference>
<organism evidence="2 3">
    <name type="scientific">Brassica carinata</name>
    <name type="common">Ethiopian mustard</name>
    <name type="synonym">Abyssinian cabbage</name>
    <dbReference type="NCBI Taxonomy" id="52824"/>
    <lineage>
        <taxon>Eukaryota</taxon>
        <taxon>Viridiplantae</taxon>
        <taxon>Streptophyta</taxon>
        <taxon>Embryophyta</taxon>
        <taxon>Tracheophyta</taxon>
        <taxon>Spermatophyta</taxon>
        <taxon>Magnoliopsida</taxon>
        <taxon>eudicotyledons</taxon>
        <taxon>Gunneridae</taxon>
        <taxon>Pentapetalae</taxon>
        <taxon>rosids</taxon>
        <taxon>malvids</taxon>
        <taxon>Brassicales</taxon>
        <taxon>Brassicaceae</taxon>
        <taxon>Brassiceae</taxon>
        <taxon>Brassica</taxon>
    </lineage>
</organism>
<dbReference type="SMART" id="SM00256">
    <property type="entry name" value="FBOX"/>
    <property type="match status" value="1"/>
</dbReference>
<dbReference type="OrthoDB" id="1054397at2759"/>
<protein>
    <recommendedName>
        <fullName evidence="1">F-box domain-containing protein</fullName>
    </recommendedName>
</protein>
<dbReference type="Gene3D" id="1.20.1280.50">
    <property type="match status" value="1"/>
</dbReference>
<keyword evidence="3" id="KW-1185">Reference proteome</keyword>
<dbReference type="InterPro" id="IPR053781">
    <property type="entry name" value="F-box_AtFBL13-like"/>
</dbReference>
<name>A0A8X7V637_BRACI</name>